<evidence type="ECO:0008006" key="2">
    <source>
        <dbReference type="Google" id="ProtNLM"/>
    </source>
</evidence>
<sequence length="82" mass="9023">MQISMTKCPICNGIKELSSVTFTVDLGTNLIVVRNTPAMVCSSCGEEWINDETSESLEQVVLEAKAKNRMIEVVDFVLENVA</sequence>
<organism evidence="1">
    <name type="scientific">uncultured Sulfurovum sp</name>
    <dbReference type="NCBI Taxonomy" id="269237"/>
    <lineage>
        <taxon>Bacteria</taxon>
        <taxon>Pseudomonadati</taxon>
        <taxon>Campylobacterota</taxon>
        <taxon>Epsilonproteobacteria</taxon>
        <taxon>Campylobacterales</taxon>
        <taxon>Sulfurovaceae</taxon>
        <taxon>Sulfurovum</taxon>
        <taxon>environmental samples</taxon>
    </lineage>
</organism>
<gene>
    <name evidence="1" type="ORF">HELGO_WM2143</name>
</gene>
<dbReference type="AlphaFoldDB" id="A0A6S6SB02"/>
<dbReference type="InterPro" id="IPR022453">
    <property type="entry name" value="Znf_MqsA-type"/>
</dbReference>
<dbReference type="InterPro" id="IPR022451">
    <property type="entry name" value="CHP03829_YokU"/>
</dbReference>
<dbReference type="EMBL" id="CACVAX010000006">
    <property type="protein sequence ID" value="CAA6802557.1"/>
    <property type="molecule type" value="Genomic_DNA"/>
</dbReference>
<protein>
    <recommendedName>
        <fullName evidence="2">YgiT-type zinc finger domain-containing protein</fullName>
    </recommendedName>
</protein>
<dbReference type="NCBIfam" id="TIGR03831">
    <property type="entry name" value="YgiT_finger"/>
    <property type="match status" value="1"/>
</dbReference>
<dbReference type="Gene3D" id="3.10.20.860">
    <property type="match status" value="1"/>
</dbReference>
<dbReference type="CDD" id="cd12870">
    <property type="entry name" value="MqsA"/>
    <property type="match status" value="1"/>
</dbReference>
<reference evidence="1" key="1">
    <citation type="submission" date="2020-01" db="EMBL/GenBank/DDBJ databases">
        <authorList>
            <person name="Meier V. D."/>
            <person name="Meier V D."/>
        </authorList>
    </citation>
    <scope>NUCLEOTIDE SEQUENCE</scope>
    <source>
        <strain evidence="1">HLG_WM_MAG_04</strain>
    </source>
</reference>
<name>A0A6S6SB02_9BACT</name>
<accession>A0A6S6SB02</accession>
<dbReference type="Pfam" id="PF14122">
    <property type="entry name" value="YokU"/>
    <property type="match status" value="1"/>
</dbReference>
<proteinExistence type="predicted"/>
<evidence type="ECO:0000313" key="1">
    <source>
        <dbReference type="EMBL" id="CAA6802557.1"/>
    </source>
</evidence>